<dbReference type="KEGG" id="adu:107486124"/>
<evidence type="ECO:0000256" key="1">
    <source>
        <dbReference type="SAM" id="Phobius"/>
    </source>
</evidence>
<dbReference type="PANTHER" id="PTHR11697">
    <property type="entry name" value="GENERAL TRANSCRIPTION FACTOR 2-RELATED ZINC FINGER PROTEIN"/>
    <property type="match status" value="1"/>
</dbReference>
<organism evidence="3 4">
    <name type="scientific">Arachis duranensis</name>
    <name type="common">Wild peanut</name>
    <dbReference type="NCBI Taxonomy" id="130453"/>
    <lineage>
        <taxon>Eukaryota</taxon>
        <taxon>Viridiplantae</taxon>
        <taxon>Streptophyta</taxon>
        <taxon>Embryophyta</taxon>
        <taxon>Tracheophyta</taxon>
        <taxon>Spermatophyta</taxon>
        <taxon>Magnoliopsida</taxon>
        <taxon>eudicotyledons</taxon>
        <taxon>Gunneridae</taxon>
        <taxon>Pentapetalae</taxon>
        <taxon>rosids</taxon>
        <taxon>fabids</taxon>
        <taxon>Fabales</taxon>
        <taxon>Fabaceae</taxon>
        <taxon>Papilionoideae</taxon>
        <taxon>50 kb inversion clade</taxon>
        <taxon>dalbergioids sensu lato</taxon>
        <taxon>Dalbergieae</taxon>
        <taxon>Pterocarpus clade</taxon>
        <taxon>Arachis</taxon>
    </lineage>
</organism>
<proteinExistence type="predicted"/>
<dbReference type="InterPro" id="IPR055298">
    <property type="entry name" value="AtLOH3-like"/>
</dbReference>
<feature type="transmembrane region" description="Helical" evidence="1">
    <location>
        <begin position="400"/>
        <end position="422"/>
    </location>
</feature>
<dbReference type="PANTHER" id="PTHR11697:SF230">
    <property type="entry name" value="ZINC FINGER, MYM DOMAIN CONTAINING 1"/>
    <property type="match status" value="1"/>
</dbReference>
<keyword evidence="1" id="KW-0812">Transmembrane</keyword>
<keyword evidence="1" id="KW-0472">Membrane</keyword>
<dbReference type="InterPro" id="IPR012337">
    <property type="entry name" value="RNaseH-like_sf"/>
</dbReference>
<keyword evidence="1" id="KW-1133">Transmembrane helix</keyword>
<dbReference type="GO" id="GO:0046983">
    <property type="term" value="F:protein dimerization activity"/>
    <property type="evidence" value="ECO:0007669"/>
    <property type="project" value="InterPro"/>
</dbReference>
<evidence type="ECO:0000313" key="4">
    <source>
        <dbReference type="RefSeq" id="XP_015962162.1"/>
    </source>
</evidence>
<keyword evidence="3" id="KW-1185">Reference proteome</keyword>
<dbReference type="InterPro" id="IPR008906">
    <property type="entry name" value="HATC_C_dom"/>
</dbReference>
<protein>
    <submittedName>
        <fullName evidence="4">Uncharacterized protein LOC107486124</fullName>
    </submittedName>
</protein>
<reference evidence="4" key="2">
    <citation type="submission" date="2025-08" db="UniProtKB">
        <authorList>
            <consortium name="RefSeq"/>
        </authorList>
    </citation>
    <scope>IDENTIFICATION</scope>
    <source>
        <tissue evidence="4">Whole plant</tissue>
    </source>
</reference>
<accession>A0A6P4D6N3</accession>
<dbReference type="SMART" id="SM00597">
    <property type="entry name" value="ZnF_TTF"/>
    <property type="match status" value="1"/>
</dbReference>
<dbReference type="Proteomes" id="UP000515211">
    <property type="component" value="Chromosome 4"/>
</dbReference>
<dbReference type="Pfam" id="PF05699">
    <property type="entry name" value="Dimer_Tnp_hAT"/>
    <property type="match status" value="1"/>
</dbReference>
<reference evidence="3" key="1">
    <citation type="journal article" date="2016" name="Nat. Genet.">
        <title>The genome sequences of Arachis duranensis and Arachis ipaensis, the diploid ancestors of cultivated peanut.</title>
        <authorList>
            <person name="Bertioli D.J."/>
            <person name="Cannon S.B."/>
            <person name="Froenicke L."/>
            <person name="Huang G."/>
            <person name="Farmer A.D."/>
            <person name="Cannon E.K."/>
            <person name="Liu X."/>
            <person name="Gao D."/>
            <person name="Clevenger J."/>
            <person name="Dash S."/>
            <person name="Ren L."/>
            <person name="Moretzsohn M.C."/>
            <person name="Shirasawa K."/>
            <person name="Huang W."/>
            <person name="Vidigal B."/>
            <person name="Abernathy B."/>
            <person name="Chu Y."/>
            <person name="Niederhuth C.E."/>
            <person name="Umale P."/>
            <person name="Araujo A.C."/>
            <person name="Kozik A."/>
            <person name="Kim K.D."/>
            <person name="Burow M.D."/>
            <person name="Varshney R.K."/>
            <person name="Wang X."/>
            <person name="Zhang X."/>
            <person name="Barkley N."/>
            <person name="Guimaraes P.M."/>
            <person name="Isobe S."/>
            <person name="Guo B."/>
            <person name="Liao B."/>
            <person name="Stalker H.T."/>
            <person name="Schmitz R.J."/>
            <person name="Scheffler B.E."/>
            <person name="Leal-Bertioli S.C."/>
            <person name="Xun X."/>
            <person name="Jackson S.A."/>
            <person name="Michelmore R."/>
            <person name="Ozias-Akins P."/>
        </authorList>
    </citation>
    <scope>NUCLEOTIDE SEQUENCE [LARGE SCALE GENOMIC DNA]</scope>
    <source>
        <strain evidence="3">cv. V14167</strain>
    </source>
</reference>
<dbReference type="SUPFAM" id="SSF53098">
    <property type="entry name" value="Ribonuclease H-like"/>
    <property type="match status" value="1"/>
</dbReference>
<gene>
    <name evidence="4" type="primary">LOC107486124</name>
</gene>
<evidence type="ECO:0000313" key="3">
    <source>
        <dbReference type="Proteomes" id="UP000515211"/>
    </source>
</evidence>
<sequence>MEKYFKRTSSLEIGFQNNSSTSSNKRRFLEFEVDNLIADPGQRPKISSYHPNDRDKVRCAYLQKGPCQPRTHDFPQTAYGSSFRRLNPNWFDDYGNWLEYSISKDAVFCLCCYLMKPETEGGDAFVTNGFSNWKKKERLQIHVGIHDSAHNQAWRKCEALMRPKQHITAAIEKQSEQAKKNYQIHLTATVDCIRFLLRQGLAFLRLISLFPSVVNVLEYVEDDGNNSEQRAEACHLLNALQRNDQDIVNAMVLVKVSKQRLQNIRDDIIVPIMDDIFVSQGRSRRKVQKISNLHHFQVEIFYQVVDRQLQELNNCFTEVNTELLLCIACLNPRHSFFAFDKEKLIQLAQFYPLEFSSTQLLALDSQLENFILDVRSDDHFSDLNGIGALSQKLVETRKNIIYPLVFLLLKLALVLPVATASVERTFSAMNIIKSRLRNRMGDEFLNDCLVTYIERETFDCIDNEKIIQSFQNMKPRRMEF</sequence>
<dbReference type="InterPro" id="IPR025398">
    <property type="entry name" value="DUF4371"/>
</dbReference>
<dbReference type="RefSeq" id="XP_015962162.1">
    <property type="nucleotide sequence ID" value="XM_016106676.3"/>
</dbReference>
<evidence type="ECO:0000259" key="2">
    <source>
        <dbReference type="SMART" id="SM00597"/>
    </source>
</evidence>
<dbReference type="Pfam" id="PF14291">
    <property type="entry name" value="DUF4371"/>
    <property type="match status" value="1"/>
</dbReference>
<name>A0A6P4D6N3_ARADU</name>
<dbReference type="InterPro" id="IPR006580">
    <property type="entry name" value="Znf_TTF"/>
</dbReference>
<dbReference type="GeneID" id="107486124"/>
<dbReference type="AlphaFoldDB" id="A0A6P4D6N3"/>
<feature type="domain" description="TTF-type" evidence="2">
    <location>
        <begin position="82"/>
        <end position="173"/>
    </location>
</feature>